<dbReference type="EMBL" id="CAMXCT030005745">
    <property type="protein sequence ID" value="CAL4800477.1"/>
    <property type="molecule type" value="Genomic_DNA"/>
</dbReference>
<proteinExistence type="predicted"/>
<dbReference type="Proteomes" id="UP001152797">
    <property type="component" value="Unassembled WGS sequence"/>
</dbReference>
<reference evidence="1" key="1">
    <citation type="submission" date="2022-10" db="EMBL/GenBank/DDBJ databases">
        <authorList>
            <person name="Chen Y."/>
            <person name="Dougan E. K."/>
            <person name="Chan C."/>
            <person name="Rhodes N."/>
            <person name="Thang M."/>
        </authorList>
    </citation>
    <scope>NUCLEOTIDE SEQUENCE</scope>
</reference>
<organism evidence="1">
    <name type="scientific">Cladocopium goreaui</name>
    <dbReference type="NCBI Taxonomy" id="2562237"/>
    <lineage>
        <taxon>Eukaryota</taxon>
        <taxon>Sar</taxon>
        <taxon>Alveolata</taxon>
        <taxon>Dinophyceae</taxon>
        <taxon>Suessiales</taxon>
        <taxon>Symbiodiniaceae</taxon>
        <taxon>Cladocopium</taxon>
    </lineage>
</organism>
<reference evidence="2" key="2">
    <citation type="submission" date="2024-04" db="EMBL/GenBank/DDBJ databases">
        <authorList>
            <person name="Chen Y."/>
            <person name="Shah S."/>
            <person name="Dougan E. K."/>
            <person name="Thang M."/>
            <person name="Chan C."/>
        </authorList>
    </citation>
    <scope>NUCLEOTIDE SEQUENCE [LARGE SCALE GENOMIC DNA]</scope>
</reference>
<sequence length="123" mass="13855">MQRCASESAYSLAVDSGMHAFRSAFGNHGLESDDYVIAEQSHDGIHAAMRRRYAFSVRPSCRRILLGVSSDVADYFKAKDAKIKTAKAMKARAVESHAAHACFETYICNYTYTHIHNHTYIYI</sequence>
<evidence type="ECO:0000313" key="3">
    <source>
        <dbReference type="Proteomes" id="UP001152797"/>
    </source>
</evidence>
<keyword evidence="3" id="KW-1185">Reference proteome</keyword>
<name>A0A9P1GGX0_9DINO</name>
<dbReference type="EMBL" id="CAMXCT010005745">
    <property type="protein sequence ID" value="CAI4013165.1"/>
    <property type="molecule type" value="Genomic_DNA"/>
</dbReference>
<accession>A0A9P1GGX0</accession>
<gene>
    <name evidence="1" type="ORF">C1SCF055_LOCUS38161</name>
</gene>
<evidence type="ECO:0000313" key="2">
    <source>
        <dbReference type="EMBL" id="CAL1166540.1"/>
    </source>
</evidence>
<dbReference type="AlphaFoldDB" id="A0A9P1GGX0"/>
<protein>
    <submittedName>
        <fullName evidence="1">Uncharacterized protein</fullName>
    </submittedName>
</protein>
<dbReference type="EMBL" id="CAMXCT020005745">
    <property type="protein sequence ID" value="CAL1166540.1"/>
    <property type="molecule type" value="Genomic_DNA"/>
</dbReference>
<comment type="caution">
    <text evidence="1">The sequence shown here is derived from an EMBL/GenBank/DDBJ whole genome shotgun (WGS) entry which is preliminary data.</text>
</comment>
<evidence type="ECO:0000313" key="1">
    <source>
        <dbReference type="EMBL" id="CAI4013165.1"/>
    </source>
</evidence>